<gene>
    <name evidence="2" type="ORF">IQ24_00243</name>
</gene>
<evidence type="ECO:0000259" key="1">
    <source>
        <dbReference type="SMART" id="SM00829"/>
    </source>
</evidence>
<feature type="domain" description="Enoyl reductase (ER)" evidence="1">
    <location>
        <begin position="9"/>
        <end position="321"/>
    </location>
</feature>
<evidence type="ECO:0000313" key="2">
    <source>
        <dbReference type="EMBL" id="TWI38109.1"/>
    </source>
</evidence>
<dbReference type="EMBL" id="VLKU01000001">
    <property type="protein sequence ID" value="TWI38109.1"/>
    <property type="molecule type" value="Genomic_DNA"/>
</dbReference>
<dbReference type="SMART" id="SM00829">
    <property type="entry name" value="PKS_ER"/>
    <property type="match status" value="1"/>
</dbReference>
<dbReference type="InterPro" id="IPR013154">
    <property type="entry name" value="ADH-like_N"/>
</dbReference>
<dbReference type="PANTHER" id="PTHR43677:SF4">
    <property type="entry name" value="QUINONE OXIDOREDUCTASE-LIKE PROTEIN 2"/>
    <property type="match status" value="1"/>
</dbReference>
<dbReference type="Gene3D" id="3.90.180.10">
    <property type="entry name" value="Medium-chain alcohol dehydrogenases, catalytic domain"/>
    <property type="match status" value="1"/>
</dbReference>
<dbReference type="InterPro" id="IPR011032">
    <property type="entry name" value="GroES-like_sf"/>
</dbReference>
<dbReference type="OrthoDB" id="4190732at2"/>
<name>A0A562P136_9RHOB</name>
<dbReference type="GO" id="GO:0016491">
    <property type="term" value="F:oxidoreductase activity"/>
    <property type="evidence" value="ECO:0007669"/>
    <property type="project" value="InterPro"/>
</dbReference>
<dbReference type="InterPro" id="IPR036291">
    <property type="entry name" value="NAD(P)-bd_dom_sf"/>
</dbReference>
<dbReference type="InterPro" id="IPR013149">
    <property type="entry name" value="ADH-like_C"/>
</dbReference>
<dbReference type="Pfam" id="PF00107">
    <property type="entry name" value="ADH_zinc_N"/>
    <property type="match status" value="1"/>
</dbReference>
<comment type="caution">
    <text evidence="2">The sequence shown here is derived from an EMBL/GenBank/DDBJ whole genome shotgun (WGS) entry which is preliminary data.</text>
</comment>
<dbReference type="Pfam" id="PF08240">
    <property type="entry name" value="ADH_N"/>
    <property type="match status" value="1"/>
</dbReference>
<reference evidence="2 3" key="1">
    <citation type="journal article" date="2015" name="Stand. Genomic Sci.">
        <title>Genomic Encyclopedia of Bacterial and Archaeal Type Strains, Phase III: the genomes of soil and plant-associated and newly described type strains.</title>
        <authorList>
            <person name="Whitman W.B."/>
            <person name="Woyke T."/>
            <person name="Klenk H.P."/>
            <person name="Zhou Y."/>
            <person name="Lilburn T.G."/>
            <person name="Beck B.J."/>
            <person name="De Vos P."/>
            <person name="Vandamme P."/>
            <person name="Eisen J.A."/>
            <person name="Garrity G."/>
            <person name="Hugenholtz P."/>
            <person name="Kyrpides N.C."/>
        </authorList>
    </citation>
    <scope>NUCLEOTIDE SEQUENCE [LARGE SCALE GENOMIC DNA]</scope>
    <source>
        <strain evidence="2 3">CGMCC 1.5364</strain>
    </source>
</reference>
<protein>
    <submittedName>
        <fullName evidence="2">NADPH2:quinone reductase</fullName>
    </submittedName>
</protein>
<keyword evidence="3" id="KW-1185">Reference proteome</keyword>
<dbReference type="Proteomes" id="UP000316225">
    <property type="component" value="Unassembled WGS sequence"/>
</dbReference>
<dbReference type="InterPro" id="IPR051397">
    <property type="entry name" value="Zn-ADH-like_protein"/>
</dbReference>
<dbReference type="InterPro" id="IPR020843">
    <property type="entry name" value="ER"/>
</dbReference>
<dbReference type="Gene3D" id="3.40.50.720">
    <property type="entry name" value="NAD(P)-binding Rossmann-like Domain"/>
    <property type="match status" value="1"/>
</dbReference>
<sequence length="323" mass="33880">MCEQWKIMQVVENAPRPLPTRSGIPDPQAGEIQLVMHAAALNFADLLMIKGTYQETPPLPFVPGIEGAGEVRAVGAGVTHLKPGDRVAVFAQGTLAEAGNFEAARCTKIPDGMSYADAAAFQIAYGTSHLALTARGKLKRGETLVVLGAAGGVGLTAVEIGAALGARVIAVARGEERLAAVRNAGAEIAIDSDSCPDLKAALRELGGVDVVYDPVGDAPGLAAFGALRQQGRFLVIGFAGGKPPALPLNHALVKNIEIHGFYWGAYAKLDPALMRDSLSQLFEMHQTGALKPHLGAVLPLERLSEGYDLLENRRSIGKVVITI</sequence>
<accession>A0A562P136</accession>
<proteinExistence type="predicted"/>
<evidence type="ECO:0000313" key="3">
    <source>
        <dbReference type="Proteomes" id="UP000316225"/>
    </source>
</evidence>
<dbReference type="AlphaFoldDB" id="A0A562P136"/>
<dbReference type="CDD" id="cd08241">
    <property type="entry name" value="QOR1"/>
    <property type="match status" value="1"/>
</dbReference>
<organism evidence="2 3">
    <name type="scientific">Paracoccus sulfuroxidans</name>
    <dbReference type="NCBI Taxonomy" id="384678"/>
    <lineage>
        <taxon>Bacteria</taxon>
        <taxon>Pseudomonadati</taxon>
        <taxon>Pseudomonadota</taxon>
        <taxon>Alphaproteobacteria</taxon>
        <taxon>Rhodobacterales</taxon>
        <taxon>Paracoccaceae</taxon>
        <taxon>Paracoccus</taxon>
    </lineage>
</organism>
<dbReference type="PANTHER" id="PTHR43677">
    <property type="entry name" value="SHORT-CHAIN DEHYDROGENASE/REDUCTASE"/>
    <property type="match status" value="1"/>
</dbReference>
<dbReference type="SUPFAM" id="SSF51735">
    <property type="entry name" value="NAD(P)-binding Rossmann-fold domains"/>
    <property type="match status" value="1"/>
</dbReference>
<dbReference type="SUPFAM" id="SSF50129">
    <property type="entry name" value="GroES-like"/>
    <property type="match status" value="1"/>
</dbReference>